<evidence type="ECO:0000313" key="3">
    <source>
        <dbReference type="EMBL" id="KAL3318868.1"/>
    </source>
</evidence>
<evidence type="ECO:0000259" key="2">
    <source>
        <dbReference type="Pfam" id="PF04091"/>
    </source>
</evidence>
<keyword evidence="4" id="KW-1185">Reference proteome</keyword>
<organism evidence="3 4">
    <name type="scientific">Cichlidogyrus casuarinus</name>
    <dbReference type="NCBI Taxonomy" id="1844966"/>
    <lineage>
        <taxon>Eukaryota</taxon>
        <taxon>Metazoa</taxon>
        <taxon>Spiralia</taxon>
        <taxon>Lophotrochozoa</taxon>
        <taxon>Platyhelminthes</taxon>
        <taxon>Monogenea</taxon>
        <taxon>Monopisthocotylea</taxon>
        <taxon>Dactylogyridea</taxon>
        <taxon>Ancyrocephalidae</taxon>
        <taxon>Cichlidogyrus</taxon>
    </lineage>
</organism>
<dbReference type="Pfam" id="PF04091">
    <property type="entry name" value="Sec15_C"/>
    <property type="match status" value="1"/>
</dbReference>
<accession>A0ABD2QHI8</accession>
<keyword evidence="1" id="KW-0175">Coiled coil</keyword>
<dbReference type="PANTHER" id="PTHR12702">
    <property type="entry name" value="SEC15"/>
    <property type="match status" value="1"/>
</dbReference>
<feature type="domain" description="Exocyst complex subunit EXOC6/Sec15 C-terminal" evidence="2">
    <location>
        <begin position="2"/>
        <end position="87"/>
    </location>
</feature>
<protein>
    <submittedName>
        <fullName evidence="3">Exocyst complex component 6B</fullName>
    </submittedName>
</protein>
<reference evidence="3 4" key="1">
    <citation type="submission" date="2024-11" db="EMBL/GenBank/DDBJ databases">
        <title>Adaptive evolution of stress response genes in parasites aligns with host niche diversity.</title>
        <authorList>
            <person name="Hahn C."/>
            <person name="Resl P."/>
        </authorList>
    </citation>
    <scope>NUCLEOTIDE SEQUENCE [LARGE SCALE GENOMIC DNA]</scope>
    <source>
        <strain evidence="3">EGGRZ-B1_66</strain>
        <tissue evidence="3">Body</tissue>
    </source>
</reference>
<evidence type="ECO:0000256" key="1">
    <source>
        <dbReference type="ARBA" id="ARBA00023054"/>
    </source>
</evidence>
<dbReference type="Proteomes" id="UP001626550">
    <property type="component" value="Unassembled WGS sequence"/>
</dbReference>
<dbReference type="InterPro" id="IPR007225">
    <property type="entry name" value="EXOC6/Sec15"/>
</dbReference>
<dbReference type="InterPro" id="IPR046361">
    <property type="entry name" value="EXOC6/Sec15_C"/>
</dbReference>
<comment type="caution">
    <text evidence="3">The sequence shown here is derived from an EMBL/GenBank/DDBJ whole genome shotgun (WGS) entry which is preliminary data.</text>
</comment>
<proteinExistence type="predicted"/>
<dbReference type="Gene3D" id="1.20.58.670">
    <property type="entry name" value="Dsl1p vesicle tethering complex, Tip20p subunit, domain D"/>
    <property type="match status" value="1"/>
</dbReference>
<evidence type="ECO:0000313" key="4">
    <source>
        <dbReference type="Proteomes" id="UP001626550"/>
    </source>
</evidence>
<dbReference type="AlphaFoldDB" id="A0ABD2QHI8"/>
<sequence>MQVRVVTDYVLKQISLDLSQCEAFAKSEVITGLDKNIILELFLDLRQLLSLASKNDWINYIEIYGKTPGKGAYSRVTPNQCMGLLKRLLESERRRTNFMQQMLNKDERDKRKYYEDIQRKLRELDAVGFVRT</sequence>
<dbReference type="InterPro" id="IPR042044">
    <property type="entry name" value="EXOC6PINT-1/Sec15/Tip20_C_dom2"/>
</dbReference>
<dbReference type="EMBL" id="JBJKFK010000194">
    <property type="protein sequence ID" value="KAL3318868.1"/>
    <property type="molecule type" value="Genomic_DNA"/>
</dbReference>
<dbReference type="PANTHER" id="PTHR12702:SF0">
    <property type="entry name" value="EXOCYST COMPLEX COMPONENT 6"/>
    <property type="match status" value="1"/>
</dbReference>
<gene>
    <name evidence="3" type="primary">EXOC6B_2</name>
    <name evidence="3" type="ORF">Ciccas_002459</name>
</gene>
<name>A0ABD2QHI8_9PLAT</name>